<dbReference type="GO" id="GO:0016705">
    <property type="term" value="F:oxidoreductase activity, acting on paired donors, with incorporation or reduction of molecular oxygen"/>
    <property type="evidence" value="ECO:0007669"/>
    <property type="project" value="InterPro"/>
</dbReference>
<evidence type="ECO:0000256" key="4">
    <source>
        <dbReference type="ARBA" id="ARBA00022723"/>
    </source>
</evidence>
<dbReference type="PROSITE" id="PS00086">
    <property type="entry name" value="CYTOCHROME_P450"/>
    <property type="match status" value="1"/>
</dbReference>
<dbReference type="AlphaFoldDB" id="A0A5D3BF28"/>
<keyword evidence="3 9" id="KW-0349">Heme</keyword>
<dbReference type="InterPro" id="IPR002401">
    <property type="entry name" value="Cyt_P450_E_grp-I"/>
</dbReference>
<dbReference type="InterPro" id="IPR036396">
    <property type="entry name" value="Cyt_P450_sf"/>
</dbReference>
<keyword evidence="4 9" id="KW-0479">Metal-binding</keyword>
<evidence type="ECO:0000256" key="5">
    <source>
        <dbReference type="ARBA" id="ARBA00023002"/>
    </source>
</evidence>
<dbReference type="FunFam" id="1.10.630.10:FF:000023">
    <property type="entry name" value="Cytochrome P450 family protein"/>
    <property type="match status" value="1"/>
</dbReference>
<evidence type="ECO:0000256" key="1">
    <source>
        <dbReference type="ARBA" id="ARBA00004370"/>
    </source>
</evidence>
<dbReference type="PANTHER" id="PTHR47947:SF24">
    <property type="entry name" value="ISOFLAVONE 2'-HYDROXYLASE-LIKE"/>
    <property type="match status" value="1"/>
</dbReference>
<dbReference type="GO" id="GO:0004497">
    <property type="term" value="F:monooxygenase activity"/>
    <property type="evidence" value="ECO:0007669"/>
    <property type="project" value="UniProtKB-KW"/>
</dbReference>
<dbReference type="CDD" id="cd20653">
    <property type="entry name" value="CYP81"/>
    <property type="match status" value="1"/>
</dbReference>
<dbReference type="Proteomes" id="UP000321947">
    <property type="component" value="Unassembled WGS sequence"/>
</dbReference>
<dbReference type="GO" id="GO:0005506">
    <property type="term" value="F:iron ion binding"/>
    <property type="evidence" value="ECO:0007669"/>
    <property type="project" value="InterPro"/>
</dbReference>
<dbReference type="InterPro" id="IPR050651">
    <property type="entry name" value="Plant_Cytochrome_P450_Monoox"/>
</dbReference>
<dbReference type="GO" id="GO:0020037">
    <property type="term" value="F:heme binding"/>
    <property type="evidence" value="ECO:0007669"/>
    <property type="project" value="InterPro"/>
</dbReference>
<keyword evidence="8" id="KW-0472">Membrane</keyword>
<dbReference type="Gene3D" id="1.10.630.10">
    <property type="entry name" value="Cytochrome P450"/>
    <property type="match status" value="1"/>
</dbReference>
<comment type="caution">
    <text evidence="11">The sequence shown here is derived from an EMBL/GenBank/DDBJ whole genome shotgun (WGS) entry which is preliminary data.</text>
</comment>
<feature type="binding site" description="axial binding residue" evidence="9">
    <location>
        <position position="438"/>
    </location>
    <ligand>
        <name>heme</name>
        <dbReference type="ChEBI" id="CHEBI:30413"/>
    </ligand>
    <ligandPart>
        <name>Fe</name>
        <dbReference type="ChEBI" id="CHEBI:18248"/>
    </ligandPart>
</feature>
<dbReference type="SUPFAM" id="SSF48264">
    <property type="entry name" value="Cytochrome P450"/>
    <property type="match status" value="1"/>
</dbReference>
<dbReference type="InterPro" id="IPR001128">
    <property type="entry name" value="Cyt_P450"/>
</dbReference>
<comment type="similarity">
    <text evidence="2 10">Belongs to the cytochrome P450 family.</text>
</comment>
<evidence type="ECO:0000256" key="3">
    <source>
        <dbReference type="ARBA" id="ARBA00022617"/>
    </source>
</evidence>
<keyword evidence="6 9" id="KW-0408">Iron</keyword>
<evidence type="ECO:0000313" key="11">
    <source>
        <dbReference type="EMBL" id="TYJ98342.1"/>
    </source>
</evidence>
<sequence>MDLLLLSISIISLFCLLLAFNFLHQPHHKNLPPSPSFSLPLIGHLHLLKHPVHRTLQNLSQKHGPVLSLRFGSCLAVVVSSSSLVQECFTKNDVVLANRPLLKSAKHLTYNYTNLAISPYGEHWRNLRRISTLEILSLSRLNLFMGVREDEVKRLLCKLWDGYSFEEFKVVDQMLPMFMDLMFNIVMRMMCGKKYCGDDLKDEERSKKFKEMVKQVLAISGAGNPGDFIPLWNWIDPTRYEKRVKKLTKTSDELIQQLIDEIRNQNDGENTMIQHLLGLQNTQPENYSDQIIKGLIQVILLGGIDTAAVTLEWALSHLLNNPEVLKKAIDEIDSSIGQECLVKEVDSFSLSYLQGIISETLRLNPAAPLLVPHCAFEDCKIGGYDVPRDTIVLINAWTIHRDPSLWEDATSFKPERHENANGVDAYKLLPFGLGRRACPGMGMAQRVVALTLASLIQCFEWQRLGNSLVDMTEGEGLTMPKAQPLTAKCRPRPIMKKILSMKQ</sequence>
<reference evidence="11 12" key="1">
    <citation type="submission" date="2019-08" db="EMBL/GenBank/DDBJ databases">
        <title>Draft genome sequences of two oriental melons (Cucumis melo L. var makuwa).</title>
        <authorList>
            <person name="Kwon S.-Y."/>
        </authorList>
    </citation>
    <scope>NUCLEOTIDE SEQUENCE [LARGE SCALE GENOMIC DNA]</scope>
    <source>
        <strain evidence="12">cv. Chang Bougi</strain>
        <tissue evidence="11">Leaf</tissue>
    </source>
</reference>
<accession>A0A5D3BF28</accession>
<dbReference type="Pfam" id="PF00067">
    <property type="entry name" value="p450"/>
    <property type="match status" value="1"/>
</dbReference>
<organism evidence="11 12">
    <name type="scientific">Cucumis melo var. makuwa</name>
    <name type="common">Oriental melon</name>
    <dbReference type="NCBI Taxonomy" id="1194695"/>
    <lineage>
        <taxon>Eukaryota</taxon>
        <taxon>Viridiplantae</taxon>
        <taxon>Streptophyta</taxon>
        <taxon>Embryophyta</taxon>
        <taxon>Tracheophyta</taxon>
        <taxon>Spermatophyta</taxon>
        <taxon>Magnoliopsida</taxon>
        <taxon>eudicotyledons</taxon>
        <taxon>Gunneridae</taxon>
        <taxon>Pentapetalae</taxon>
        <taxon>rosids</taxon>
        <taxon>fabids</taxon>
        <taxon>Cucurbitales</taxon>
        <taxon>Cucurbitaceae</taxon>
        <taxon>Benincaseae</taxon>
        <taxon>Cucumis</taxon>
    </lineage>
</organism>
<dbReference type="PANTHER" id="PTHR47947">
    <property type="entry name" value="CYTOCHROME P450 82C3-RELATED"/>
    <property type="match status" value="1"/>
</dbReference>
<dbReference type="GO" id="GO:0016020">
    <property type="term" value="C:membrane"/>
    <property type="evidence" value="ECO:0007669"/>
    <property type="project" value="UniProtKB-SubCell"/>
</dbReference>
<protein>
    <submittedName>
        <fullName evidence="11">Cytochrome P450 81D1-like</fullName>
    </submittedName>
</protein>
<dbReference type="PRINTS" id="PR00385">
    <property type="entry name" value="P450"/>
</dbReference>
<evidence type="ECO:0000256" key="6">
    <source>
        <dbReference type="ARBA" id="ARBA00023004"/>
    </source>
</evidence>
<proteinExistence type="inferred from homology"/>
<name>A0A5D3BF28_CUCMM</name>
<evidence type="ECO:0000256" key="7">
    <source>
        <dbReference type="ARBA" id="ARBA00023033"/>
    </source>
</evidence>
<dbReference type="InterPro" id="IPR017972">
    <property type="entry name" value="Cyt_P450_CS"/>
</dbReference>
<evidence type="ECO:0000256" key="8">
    <source>
        <dbReference type="ARBA" id="ARBA00023136"/>
    </source>
</evidence>
<dbReference type="PRINTS" id="PR00463">
    <property type="entry name" value="EP450I"/>
</dbReference>
<evidence type="ECO:0000313" key="12">
    <source>
        <dbReference type="Proteomes" id="UP000321947"/>
    </source>
</evidence>
<keyword evidence="5 10" id="KW-0560">Oxidoreductase</keyword>
<comment type="cofactor">
    <cofactor evidence="9">
        <name>heme</name>
        <dbReference type="ChEBI" id="CHEBI:30413"/>
    </cofactor>
</comment>
<evidence type="ECO:0000256" key="9">
    <source>
        <dbReference type="PIRSR" id="PIRSR602401-1"/>
    </source>
</evidence>
<keyword evidence="7 10" id="KW-0503">Monooxygenase</keyword>
<evidence type="ECO:0000256" key="2">
    <source>
        <dbReference type="ARBA" id="ARBA00010617"/>
    </source>
</evidence>
<dbReference type="EMBL" id="SSTD01018108">
    <property type="protein sequence ID" value="TYJ98342.1"/>
    <property type="molecule type" value="Genomic_DNA"/>
</dbReference>
<comment type="subcellular location">
    <subcellularLocation>
        <location evidence="1">Membrane</location>
    </subcellularLocation>
</comment>
<gene>
    <name evidence="11" type="ORF">E5676_scaffold232G00680</name>
</gene>
<evidence type="ECO:0000256" key="10">
    <source>
        <dbReference type="RuleBase" id="RU000461"/>
    </source>
</evidence>